<protein>
    <submittedName>
        <fullName evidence="1">Uncharacterized protein</fullName>
    </submittedName>
</protein>
<gene>
    <name evidence="1" type="ORF">MCYG_01446</name>
</gene>
<proteinExistence type="predicted"/>
<reference evidence="2" key="1">
    <citation type="journal article" date="2012" name="MBio">
        <title>Comparative genome analysis of Trichophyton rubrum and related dermatophytes reveals candidate genes involved in infection.</title>
        <authorList>
            <person name="Martinez D.A."/>
            <person name="Oliver B.G."/>
            <person name="Graeser Y."/>
            <person name="Goldberg J.M."/>
            <person name="Li W."/>
            <person name="Martinez-Rossi N.M."/>
            <person name="Monod M."/>
            <person name="Shelest E."/>
            <person name="Barton R.C."/>
            <person name="Birch E."/>
            <person name="Brakhage A.A."/>
            <person name="Chen Z."/>
            <person name="Gurr S.J."/>
            <person name="Heiman D."/>
            <person name="Heitman J."/>
            <person name="Kosti I."/>
            <person name="Rossi A."/>
            <person name="Saif S."/>
            <person name="Samalova M."/>
            <person name="Saunders C.W."/>
            <person name="Shea T."/>
            <person name="Summerbell R.C."/>
            <person name="Xu J."/>
            <person name="Young S."/>
            <person name="Zeng Q."/>
            <person name="Birren B.W."/>
            <person name="Cuomo C.A."/>
            <person name="White T.C."/>
        </authorList>
    </citation>
    <scope>NUCLEOTIDE SEQUENCE [LARGE SCALE GENOMIC DNA]</scope>
    <source>
        <strain evidence="2">ATCC MYA-4605 / CBS 113480</strain>
    </source>
</reference>
<dbReference type="VEuPathDB" id="FungiDB:MCYG_01446"/>
<name>C5FGZ7_ARTOC</name>
<dbReference type="OrthoDB" id="5383526at2759"/>
<dbReference type="OMA" id="GANIRNH"/>
<dbReference type="EMBL" id="DS995702">
    <property type="protein sequence ID" value="EEQ28627.1"/>
    <property type="molecule type" value="Genomic_DNA"/>
</dbReference>
<keyword evidence="2" id="KW-1185">Reference proteome</keyword>
<dbReference type="HOGENOM" id="CLU_1422363_0_0_1"/>
<dbReference type="eggNOG" id="ENOG502SYVI">
    <property type="taxonomic scope" value="Eukaryota"/>
</dbReference>
<dbReference type="Proteomes" id="UP000002035">
    <property type="component" value="Unassembled WGS sequence"/>
</dbReference>
<dbReference type="AlphaFoldDB" id="C5FGZ7"/>
<evidence type="ECO:0000313" key="2">
    <source>
        <dbReference type="Proteomes" id="UP000002035"/>
    </source>
</evidence>
<organism evidence="1 2">
    <name type="scientific">Arthroderma otae (strain ATCC MYA-4605 / CBS 113480)</name>
    <name type="common">Microsporum canis</name>
    <dbReference type="NCBI Taxonomy" id="554155"/>
    <lineage>
        <taxon>Eukaryota</taxon>
        <taxon>Fungi</taxon>
        <taxon>Dikarya</taxon>
        <taxon>Ascomycota</taxon>
        <taxon>Pezizomycotina</taxon>
        <taxon>Eurotiomycetes</taxon>
        <taxon>Eurotiomycetidae</taxon>
        <taxon>Onygenales</taxon>
        <taxon>Arthrodermataceae</taxon>
        <taxon>Microsporum</taxon>
    </lineage>
</organism>
<dbReference type="GeneID" id="9230650"/>
<evidence type="ECO:0000313" key="1">
    <source>
        <dbReference type="EMBL" id="EEQ28627.1"/>
    </source>
</evidence>
<dbReference type="RefSeq" id="XP_002848512.1">
    <property type="nucleotide sequence ID" value="XM_002848466.1"/>
</dbReference>
<accession>C5FGZ7</accession>
<sequence>MKFLAHISLATVVTGANIKNHFKDGCKGGYLDYPNIAPRICSSALHDGMTKGAATVAFYHMPKHAGINGWQSNRDNLCGALKKHSRVGNSNHKCLGKLQGGSQYVGSSWTQPGQLNAKAEGMDIACTGQMAPYSLVLDDGHKYALSDMDDGMIASLYDLAVNGTTFQNVPGEYAAFEIEKKSVQQRAQEIQA</sequence>